<dbReference type="EMBL" id="ADVG01000003">
    <property type="protein sequence ID" value="EFH85143.1"/>
    <property type="molecule type" value="Genomic_DNA"/>
</dbReference>
<evidence type="ECO:0000256" key="1">
    <source>
        <dbReference type="ARBA" id="ARBA00022553"/>
    </source>
</evidence>
<dbReference type="RefSeq" id="WP_007917193.1">
    <property type="nucleotide sequence ID" value="NZ_ADVG01000003.1"/>
</dbReference>
<dbReference type="GO" id="GO:0005829">
    <property type="term" value="C:cytosol"/>
    <property type="evidence" value="ECO:0007669"/>
    <property type="project" value="TreeGrafter"/>
</dbReference>
<evidence type="ECO:0000256" key="6">
    <source>
        <dbReference type="PROSITE-ProRule" id="PRU00169"/>
    </source>
</evidence>
<dbReference type="OrthoDB" id="152576at2"/>
<proteinExistence type="predicted"/>
<dbReference type="Pfam" id="PF00072">
    <property type="entry name" value="Response_reg"/>
    <property type="match status" value="1"/>
</dbReference>
<keyword evidence="5" id="KW-0804">Transcription</keyword>
<feature type="DNA-binding region" description="OmpR/PhoB-type" evidence="7">
    <location>
        <begin position="124"/>
        <end position="222"/>
    </location>
</feature>
<evidence type="ECO:0000256" key="7">
    <source>
        <dbReference type="PROSITE-ProRule" id="PRU01091"/>
    </source>
</evidence>
<evidence type="ECO:0000256" key="4">
    <source>
        <dbReference type="ARBA" id="ARBA00023125"/>
    </source>
</evidence>
<dbReference type="SUPFAM" id="SSF52172">
    <property type="entry name" value="CheY-like"/>
    <property type="match status" value="1"/>
</dbReference>
<evidence type="ECO:0000259" key="9">
    <source>
        <dbReference type="PROSITE" id="PS51755"/>
    </source>
</evidence>
<dbReference type="SMART" id="SM00862">
    <property type="entry name" value="Trans_reg_C"/>
    <property type="match status" value="1"/>
</dbReference>
<evidence type="ECO:0000256" key="3">
    <source>
        <dbReference type="ARBA" id="ARBA00023015"/>
    </source>
</evidence>
<name>D6TYR8_KTERA</name>
<dbReference type="Gene3D" id="6.10.250.690">
    <property type="match status" value="1"/>
</dbReference>
<dbReference type="Gene3D" id="1.10.10.10">
    <property type="entry name" value="Winged helix-like DNA-binding domain superfamily/Winged helix DNA-binding domain"/>
    <property type="match status" value="1"/>
</dbReference>
<dbReference type="SMART" id="SM00448">
    <property type="entry name" value="REC"/>
    <property type="match status" value="1"/>
</dbReference>
<dbReference type="GO" id="GO:0006355">
    <property type="term" value="P:regulation of DNA-templated transcription"/>
    <property type="evidence" value="ECO:0007669"/>
    <property type="project" value="InterPro"/>
</dbReference>
<evidence type="ECO:0000256" key="2">
    <source>
        <dbReference type="ARBA" id="ARBA00023012"/>
    </source>
</evidence>
<feature type="modified residue" description="4-aspartylphosphate" evidence="6">
    <location>
        <position position="51"/>
    </location>
</feature>
<feature type="domain" description="Response regulatory" evidence="8">
    <location>
        <begin position="2"/>
        <end position="116"/>
    </location>
</feature>
<keyword evidence="3" id="KW-0805">Transcription regulation</keyword>
<dbReference type="InterPro" id="IPR011006">
    <property type="entry name" value="CheY-like_superfamily"/>
</dbReference>
<dbReference type="CDD" id="cd00383">
    <property type="entry name" value="trans_reg_C"/>
    <property type="match status" value="1"/>
</dbReference>
<keyword evidence="1 6" id="KW-0597">Phosphoprotein</keyword>
<dbReference type="STRING" id="485913.Krac_6304"/>
<keyword evidence="11" id="KW-1185">Reference proteome</keyword>
<dbReference type="InterPro" id="IPR001789">
    <property type="entry name" value="Sig_transdc_resp-reg_receiver"/>
</dbReference>
<dbReference type="PANTHER" id="PTHR48111:SF22">
    <property type="entry name" value="REGULATOR OF RPOS"/>
    <property type="match status" value="1"/>
</dbReference>
<dbReference type="GO" id="GO:0000156">
    <property type="term" value="F:phosphorelay response regulator activity"/>
    <property type="evidence" value="ECO:0007669"/>
    <property type="project" value="TreeGrafter"/>
</dbReference>
<evidence type="ECO:0000259" key="8">
    <source>
        <dbReference type="PROSITE" id="PS50110"/>
    </source>
</evidence>
<dbReference type="InterPro" id="IPR036388">
    <property type="entry name" value="WH-like_DNA-bd_sf"/>
</dbReference>
<dbReference type="InterPro" id="IPR001867">
    <property type="entry name" value="OmpR/PhoB-type_DNA-bd"/>
</dbReference>
<dbReference type="AlphaFoldDB" id="D6TYR8"/>
<evidence type="ECO:0000256" key="5">
    <source>
        <dbReference type="ARBA" id="ARBA00023163"/>
    </source>
</evidence>
<dbReference type="GO" id="GO:0032993">
    <property type="term" value="C:protein-DNA complex"/>
    <property type="evidence" value="ECO:0007669"/>
    <property type="project" value="TreeGrafter"/>
</dbReference>
<dbReference type="PROSITE" id="PS50110">
    <property type="entry name" value="RESPONSE_REGULATORY"/>
    <property type="match status" value="1"/>
</dbReference>
<dbReference type="InParanoid" id="D6TYR8"/>
<dbReference type="InterPro" id="IPR039420">
    <property type="entry name" value="WalR-like"/>
</dbReference>
<organism evidence="10 11">
    <name type="scientific">Ktedonobacter racemifer DSM 44963</name>
    <dbReference type="NCBI Taxonomy" id="485913"/>
    <lineage>
        <taxon>Bacteria</taxon>
        <taxon>Bacillati</taxon>
        <taxon>Chloroflexota</taxon>
        <taxon>Ktedonobacteria</taxon>
        <taxon>Ktedonobacterales</taxon>
        <taxon>Ktedonobacteraceae</taxon>
        <taxon>Ktedonobacter</taxon>
    </lineage>
</organism>
<dbReference type="eggNOG" id="COG0745">
    <property type="taxonomic scope" value="Bacteria"/>
</dbReference>
<reference evidence="10 11" key="1">
    <citation type="journal article" date="2011" name="Stand. Genomic Sci.">
        <title>Non-contiguous finished genome sequence and contextual data of the filamentous soil bacterium Ktedonobacter racemifer type strain (SOSP1-21).</title>
        <authorList>
            <person name="Chang Y.J."/>
            <person name="Land M."/>
            <person name="Hauser L."/>
            <person name="Chertkov O."/>
            <person name="Del Rio T.G."/>
            <person name="Nolan M."/>
            <person name="Copeland A."/>
            <person name="Tice H."/>
            <person name="Cheng J.F."/>
            <person name="Lucas S."/>
            <person name="Han C."/>
            <person name="Goodwin L."/>
            <person name="Pitluck S."/>
            <person name="Ivanova N."/>
            <person name="Ovchinikova G."/>
            <person name="Pati A."/>
            <person name="Chen A."/>
            <person name="Palaniappan K."/>
            <person name="Mavromatis K."/>
            <person name="Liolios K."/>
            <person name="Brettin T."/>
            <person name="Fiebig A."/>
            <person name="Rohde M."/>
            <person name="Abt B."/>
            <person name="Goker M."/>
            <person name="Detter J.C."/>
            <person name="Woyke T."/>
            <person name="Bristow J."/>
            <person name="Eisen J.A."/>
            <person name="Markowitz V."/>
            <person name="Hugenholtz P."/>
            <person name="Kyrpides N.C."/>
            <person name="Klenk H.P."/>
            <person name="Lapidus A."/>
        </authorList>
    </citation>
    <scope>NUCLEOTIDE SEQUENCE [LARGE SCALE GENOMIC DNA]</scope>
    <source>
        <strain evidence="11">DSM 44963</strain>
    </source>
</reference>
<keyword evidence="2" id="KW-0902">Two-component regulatory system</keyword>
<dbReference type="PANTHER" id="PTHR48111">
    <property type="entry name" value="REGULATOR OF RPOS"/>
    <property type="match status" value="1"/>
</dbReference>
<comment type="caution">
    <text evidence="10">The sequence shown here is derived from an EMBL/GenBank/DDBJ whole genome shotgun (WGS) entry which is preliminary data.</text>
</comment>
<dbReference type="FunFam" id="1.10.10.10:FF:000005">
    <property type="entry name" value="Two-component system response regulator"/>
    <property type="match status" value="1"/>
</dbReference>
<dbReference type="Gene3D" id="3.40.50.2300">
    <property type="match status" value="1"/>
</dbReference>
<accession>D6TYR8</accession>
<dbReference type="Pfam" id="PF00486">
    <property type="entry name" value="Trans_reg_C"/>
    <property type="match status" value="1"/>
</dbReference>
<evidence type="ECO:0000313" key="11">
    <source>
        <dbReference type="Proteomes" id="UP000004508"/>
    </source>
</evidence>
<gene>
    <name evidence="10" type="ORF">Krac_6304</name>
</gene>
<sequence>MRILIVEDNHQLNYELKQSLTYEGHAVDTAYDGDAGLAFAESAPYAAIILDVLLPVKDGLEVCRTLRARGYTVPILLLTARDAIDDRVRGLDSGADDYLVKPFALSELLARLRALLRRTSPQKTPVLCVGDLTIELATHRVTRGGQQIELTTMLFTLLEYLMRHPNHILSHDMIANHIWSYDTPGTPNAIEVYIRRLRRKIDDPFEIKLVETVRGAGYRLRTPNEKGR</sequence>
<dbReference type="Proteomes" id="UP000004508">
    <property type="component" value="Unassembled WGS sequence"/>
</dbReference>
<feature type="domain" description="OmpR/PhoB-type" evidence="9">
    <location>
        <begin position="124"/>
        <end position="222"/>
    </location>
</feature>
<dbReference type="GO" id="GO:0000976">
    <property type="term" value="F:transcription cis-regulatory region binding"/>
    <property type="evidence" value="ECO:0007669"/>
    <property type="project" value="TreeGrafter"/>
</dbReference>
<dbReference type="PROSITE" id="PS51755">
    <property type="entry name" value="OMPR_PHOB"/>
    <property type="match status" value="1"/>
</dbReference>
<keyword evidence="4 7" id="KW-0238">DNA-binding</keyword>
<protein>
    <submittedName>
        <fullName evidence="10">Two component transcriptional regulator, winged helix family</fullName>
    </submittedName>
</protein>
<dbReference type="FunFam" id="3.40.50.2300:FF:000002">
    <property type="entry name" value="DNA-binding response regulator PhoP"/>
    <property type="match status" value="1"/>
</dbReference>
<evidence type="ECO:0000313" key="10">
    <source>
        <dbReference type="EMBL" id="EFH85143.1"/>
    </source>
</evidence>
<dbReference type="CDD" id="cd19935">
    <property type="entry name" value="REC_OmpR_CusR-like"/>
    <property type="match status" value="1"/>
</dbReference>